<proteinExistence type="predicted"/>
<dbReference type="Proteomes" id="UP001055868">
    <property type="component" value="Chromosome"/>
</dbReference>
<gene>
    <name evidence="2" type="ORF">M4486_11400</name>
</gene>
<dbReference type="RefSeq" id="WP_249477284.1">
    <property type="nucleotide sequence ID" value="NZ_CP097218.1"/>
</dbReference>
<evidence type="ECO:0008006" key="4">
    <source>
        <dbReference type="Google" id="ProtNLM"/>
    </source>
</evidence>
<dbReference type="EMBL" id="CP097218">
    <property type="protein sequence ID" value="UQN28256.1"/>
    <property type="molecule type" value="Genomic_DNA"/>
</dbReference>
<organism evidence="2 3">
    <name type="scientific">Brachybacterium kimchii</name>
    <dbReference type="NCBI Taxonomy" id="2942909"/>
    <lineage>
        <taxon>Bacteria</taxon>
        <taxon>Bacillati</taxon>
        <taxon>Actinomycetota</taxon>
        <taxon>Actinomycetes</taxon>
        <taxon>Micrococcales</taxon>
        <taxon>Dermabacteraceae</taxon>
        <taxon>Brachybacterium</taxon>
    </lineage>
</organism>
<accession>A0ABY4N331</accession>
<protein>
    <recommendedName>
        <fullName evidence="4">Asp23/Gls24 family envelope stress response protein</fullName>
    </recommendedName>
</protein>
<evidence type="ECO:0000313" key="3">
    <source>
        <dbReference type="Proteomes" id="UP001055868"/>
    </source>
</evidence>
<evidence type="ECO:0000256" key="1">
    <source>
        <dbReference type="SAM" id="MobiDB-lite"/>
    </source>
</evidence>
<name>A0ABY4N331_9MICO</name>
<evidence type="ECO:0000313" key="2">
    <source>
        <dbReference type="EMBL" id="UQN28256.1"/>
    </source>
</evidence>
<feature type="region of interest" description="Disordered" evidence="1">
    <location>
        <begin position="1"/>
        <end position="44"/>
    </location>
</feature>
<keyword evidence="3" id="KW-1185">Reference proteome</keyword>
<sequence>MSMQTPQEHEENEQGARSPGNGATNAPVEHELPVETAEQSAAYDSLIRSAHEEWAALEKSGDPSVSVSSGSLAALKRSVRAEVRRGAQVEVPPTGRGPMSVSELTLHTVLRRAVDTVPDARSLRALVEYEEEDAGSHGGRSGERGMPRAVTLRISVQLGSPGARDLPRLAEDVRSAAAAALHRDLGIDPVRIDVHIEDLHDQ</sequence>
<reference evidence="2" key="1">
    <citation type="submission" date="2022-05" db="EMBL/GenBank/DDBJ databases">
        <title>Genomic analysis of Brachybacterium sp. CBA3104.</title>
        <authorList>
            <person name="Roh S.W."/>
            <person name="Kim Y.B."/>
            <person name="Kim Y."/>
        </authorList>
    </citation>
    <scope>NUCLEOTIDE SEQUENCE</scope>
    <source>
        <strain evidence="2">CBA3104</strain>
    </source>
</reference>